<dbReference type="GO" id="GO:0008270">
    <property type="term" value="F:zinc ion binding"/>
    <property type="evidence" value="ECO:0007669"/>
    <property type="project" value="UniProtKB-KW"/>
</dbReference>
<dbReference type="Proteomes" id="UP000694394">
    <property type="component" value="Chromosome 8"/>
</dbReference>
<proteinExistence type="predicted"/>
<dbReference type="GO" id="GO:0034341">
    <property type="term" value="P:response to type II interferon"/>
    <property type="evidence" value="ECO:0007669"/>
    <property type="project" value="Ensembl"/>
</dbReference>
<organism evidence="14 15">
    <name type="scientific">Microcebus murinus</name>
    <name type="common">Gray mouse lemur</name>
    <name type="synonym">Lemur murinus</name>
    <dbReference type="NCBI Taxonomy" id="30608"/>
    <lineage>
        <taxon>Eukaryota</taxon>
        <taxon>Metazoa</taxon>
        <taxon>Chordata</taxon>
        <taxon>Craniata</taxon>
        <taxon>Vertebrata</taxon>
        <taxon>Euteleostomi</taxon>
        <taxon>Mammalia</taxon>
        <taxon>Eutheria</taxon>
        <taxon>Euarchontoglires</taxon>
        <taxon>Primates</taxon>
        <taxon>Strepsirrhini</taxon>
        <taxon>Lemuriformes</taxon>
        <taxon>Cheirogaleidae</taxon>
        <taxon>Microcebus</taxon>
    </lineage>
</organism>
<accession>A0A8C5UNQ6</accession>
<evidence type="ECO:0000259" key="10">
    <source>
        <dbReference type="PROSITE" id="PS50014"/>
    </source>
</evidence>
<dbReference type="PROSITE" id="PS01359">
    <property type="entry name" value="ZF_PHD_1"/>
    <property type="match status" value="1"/>
</dbReference>
<dbReference type="PROSITE" id="PS50864">
    <property type="entry name" value="SAND"/>
    <property type="match status" value="1"/>
</dbReference>
<dbReference type="GO" id="GO:0000723">
    <property type="term" value="P:telomere maintenance"/>
    <property type="evidence" value="ECO:0007669"/>
    <property type="project" value="Ensembl"/>
</dbReference>
<feature type="region of interest" description="Disordered" evidence="9">
    <location>
        <begin position="143"/>
        <end position="170"/>
    </location>
</feature>
<dbReference type="FunFam" id="3.30.40.10:FF:000294">
    <property type="entry name" value="Nuclear autoantigen Sp-100"/>
    <property type="match status" value="1"/>
</dbReference>
<keyword evidence="15" id="KW-1185">Reference proteome</keyword>
<dbReference type="GO" id="GO:0034340">
    <property type="term" value="P:response to type I interferon"/>
    <property type="evidence" value="ECO:0007669"/>
    <property type="project" value="Ensembl"/>
</dbReference>
<dbReference type="GO" id="GO:0000981">
    <property type="term" value="F:DNA-binding transcription factor activity, RNA polymerase II-specific"/>
    <property type="evidence" value="ECO:0007669"/>
    <property type="project" value="Ensembl"/>
</dbReference>
<dbReference type="PROSITE" id="PS51414">
    <property type="entry name" value="HSR"/>
    <property type="match status" value="1"/>
</dbReference>
<dbReference type="GO" id="GO:0045765">
    <property type="term" value="P:regulation of angiogenesis"/>
    <property type="evidence" value="ECO:0007669"/>
    <property type="project" value="Ensembl"/>
</dbReference>
<dbReference type="SUPFAM" id="SSF57903">
    <property type="entry name" value="FYVE/PHD zinc finger"/>
    <property type="match status" value="1"/>
</dbReference>
<feature type="compositionally biased region" description="Polar residues" evidence="9">
    <location>
        <begin position="422"/>
        <end position="433"/>
    </location>
</feature>
<feature type="region of interest" description="Disordered" evidence="9">
    <location>
        <begin position="256"/>
        <end position="341"/>
    </location>
</feature>
<keyword evidence="3 8" id="KW-0863">Zinc-finger</keyword>
<dbReference type="GeneTree" id="ENSGT00940000162212"/>
<feature type="region of interest" description="Disordered" evidence="9">
    <location>
        <begin position="422"/>
        <end position="457"/>
    </location>
</feature>
<dbReference type="Gene3D" id="3.10.390.10">
    <property type="entry name" value="SAND domain-like"/>
    <property type="match status" value="1"/>
</dbReference>
<dbReference type="EMBL" id="ABDC03010679">
    <property type="status" value="NOT_ANNOTATED_CDS"/>
    <property type="molecule type" value="Genomic_DNA"/>
</dbReference>
<dbReference type="InterPro" id="IPR010919">
    <property type="entry name" value="SAND-like_dom_sf"/>
</dbReference>
<dbReference type="EMBL" id="ABDC03010680">
    <property type="status" value="NOT_ANNOTATED_CDS"/>
    <property type="molecule type" value="Genomic_DNA"/>
</dbReference>
<dbReference type="GeneID" id="105862857"/>
<sequence length="797" mass="91694">MATEEQNIEDRLICDRIFTHFKKHKVEISCAIRKTFPFLERLRDHEFITEKMFEDSQESCRNLVPVQRVVYNVLNVLEKNFNLEVLKMLFSNVHMKEYPDLIPIYKSFINVLPDKSYLQEISEEEREEGPSSQLSLEQGTGENVFQNLSGPHSDSSFSTGTTPPESGLLEHLRETEKANTRRHDMTRYKNDALGGQQANQQCAQEPEPAGLELCNTGIQINSCFVRLVDIKKEDEQQAQAGANHNQASDIIVISSEDSEESNDGDKPPRVPLSPLESEPSEEVINVCDSSKSSETEEIQEATCSRPKIALGHDLDFSESSEDETPPKIWSSAPRSECGQKDPVNTRYTSAWRILKRKLPHRSSSLQCFKWISNSDTSELSHGEDTLDIRSSALRSGSGAELQRPEKEKCSCVMCFSSGEPRSQEATAESSQTPDMMDTTDAGNNSALEKHSRKRRRRRGRPRINFFLSYRCQRKRYQLRGRKRANPGPLKRRRVSRFPRDESMNFLLPELPVTCGDIKGILYKEKLKQGTSERCIKSETGRWFTLREFEVEGDHGPSKNWKLSIRCGGYTLKHLIENGHLPNTPRTRKKQRILKSHNNTLRDPCPENSNICVVCKTWGKLFCCDTCPRSFHENCHIPPVETERDPWSCIFCKIKVIQGRCPESQPHRQESEVLRMPMLPEEQLKCEFLLLKVYCDSKSLFFASKPYYSREGSGGPQRSMWLDKVKKTLAEKMYLQVKEFVRDVRLIFQNHKVFYRENKFITLGHQVENNFEKNFKSIFAIQETSKNNSQLASIMMLT</sequence>
<evidence type="ECO:0000259" key="13">
    <source>
        <dbReference type="PROSITE" id="PS51414"/>
    </source>
</evidence>
<dbReference type="InterPro" id="IPR013083">
    <property type="entry name" value="Znf_RING/FYVE/PHD"/>
</dbReference>
<dbReference type="Pfam" id="PF01342">
    <property type="entry name" value="SAND"/>
    <property type="match status" value="1"/>
</dbReference>
<evidence type="ECO:0000256" key="6">
    <source>
        <dbReference type="ARBA" id="ARBA00023125"/>
    </source>
</evidence>
<evidence type="ECO:0000256" key="4">
    <source>
        <dbReference type="ARBA" id="ARBA00022833"/>
    </source>
</evidence>
<dbReference type="GO" id="GO:0030330">
    <property type="term" value="P:DNA damage response, signal transduction by p53 class mediator"/>
    <property type="evidence" value="ECO:0007669"/>
    <property type="project" value="Ensembl"/>
</dbReference>
<dbReference type="GO" id="GO:0000122">
    <property type="term" value="P:negative regulation of transcription by RNA polymerase II"/>
    <property type="evidence" value="ECO:0007669"/>
    <property type="project" value="Ensembl"/>
</dbReference>
<keyword evidence="2" id="KW-0479">Metal-binding</keyword>
<dbReference type="EMBL" id="ABDC03010678">
    <property type="status" value="NOT_ANNOTATED_CDS"/>
    <property type="molecule type" value="Genomic_DNA"/>
</dbReference>
<dbReference type="GO" id="GO:0005737">
    <property type="term" value="C:cytoplasm"/>
    <property type="evidence" value="ECO:0007669"/>
    <property type="project" value="Ensembl"/>
</dbReference>
<name>A0A8C5UNQ6_MICMU</name>
<keyword evidence="5 7" id="KW-0103">Bromodomain</keyword>
<dbReference type="InterPro" id="IPR011011">
    <property type="entry name" value="Znf_FYVE_PHD"/>
</dbReference>
<dbReference type="GO" id="GO:0045944">
    <property type="term" value="P:positive regulation of transcription by RNA polymerase II"/>
    <property type="evidence" value="ECO:0007669"/>
    <property type="project" value="Ensembl"/>
</dbReference>
<evidence type="ECO:0000259" key="12">
    <source>
        <dbReference type="PROSITE" id="PS50864"/>
    </source>
</evidence>
<dbReference type="FunFam" id="1.20.920.10:FF:000028">
    <property type="entry name" value="Nuclear autoantigen Sp-100"/>
    <property type="match status" value="1"/>
</dbReference>
<dbReference type="InterPro" id="IPR000770">
    <property type="entry name" value="SAND_dom"/>
</dbReference>
<dbReference type="KEGG" id="mmur:105862857"/>
<dbReference type="Gene3D" id="1.20.920.10">
    <property type="entry name" value="Bromodomain-like"/>
    <property type="match status" value="1"/>
</dbReference>
<dbReference type="Gene3D" id="3.30.40.10">
    <property type="entry name" value="Zinc/RING finger domain, C3HC4 (zinc finger)"/>
    <property type="match status" value="1"/>
</dbReference>
<dbReference type="GO" id="GO:0070087">
    <property type="term" value="F:chromo shadow domain binding"/>
    <property type="evidence" value="ECO:0007669"/>
    <property type="project" value="Ensembl"/>
</dbReference>
<protein>
    <submittedName>
        <fullName evidence="14">SP100 nuclear antigen</fullName>
    </submittedName>
</protein>
<dbReference type="InterPro" id="IPR036427">
    <property type="entry name" value="Bromodomain-like_sf"/>
</dbReference>
<evidence type="ECO:0000313" key="15">
    <source>
        <dbReference type="Proteomes" id="UP000694394"/>
    </source>
</evidence>
<dbReference type="SMART" id="SM00297">
    <property type="entry name" value="BROMO"/>
    <property type="match status" value="1"/>
</dbReference>
<dbReference type="GO" id="GO:0016605">
    <property type="term" value="C:PML body"/>
    <property type="evidence" value="ECO:0007669"/>
    <property type="project" value="Ensembl"/>
</dbReference>
<dbReference type="AlphaFoldDB" id="A0A8C5UNQ6"/>
<reference evidence="14" key="1">
    <citation type="submission" date="2016-12" db="EMBL/GenBank/DDBJ databases">
        <title>Mouse lemur reference genome and diversity panel.</title>
        <authorList>
            <person name="Harris R."/>
            <person name="Larsen P."/>
            <person name="Liu Y."/>
            <person name="Hughes D.S."/>
            <person name="Murali S."/>
            <person name="Raveendran M."/>
            <person name="Korchina V."/>
            <person name="Wang M."/>
            <person name="Jhangiani S."/>
            <person name="Bandaranaike D."/>
            <person name="Bellair M."/>
            <person name="Blankenburg K."/>
            <person name="Chao H."/>
            <person name="Dahdouli M."/>
            <person name="Dinh H."/>
            <person name="Doddapaneni H."/>
            <person name="English A."/>
            <person name="Firestine M."/>
            <person name="Gnanaolivu R."/>
            <person name="Gross S."/>
            <person name="Hernandez B."/>
            <person name="Javaid M."/>
            <person name="Jayaseelan J."/>
            <person name="Jones J."/>
            <person name="Khan Z."/>
            <person name="Kovar C."/>
            <person name="Kurapati P."/>
            <person name="Le B."/>
            <person name="Lee S."/>
            <person name="Li M."/>
            <person name="Mathew T."/>
            <person name="Narasimhan A."/>
            <person name="Ngo D."/>
            <person name="Nguyen L."/>
            <person name="Okwuonu G."/>
            <person name="Ongeri F."/>
            <person name="Osuji N."/>
            <person name="Pu L.-L."/>
            <person name="Puazo M."/>
            <person name="Quiroz J."/>
            <person name="Raj R."/>
            <person name="Rajbhandari K."/>
            <person name="Reid J.G."/>
            <person name="Santibanez J."/>
            <person name="Sexton D."/>
            <person name="Skinner E."/>
            <person name="Vee V."/>
            <person name="Weissenberger G."/>
            <person name="Wu Y."/>
            <person name="Xin Y."/>
            <person name="Han Y."/>
            <person name="Campbell C."/>
            <person name="Brown A."/>
            <person name="Sullivan B."/>
            <person name="Shelton J."/>
            <person name="Brown S."/>
            <person name="Dudchenko O."/>
            <person name="Machol I."/>
            <person name="Durand N."/>
            <person name="Shamim M."/>
            <person name="Lieberman A."/>
            <person name="Muzny D.M."/>
            <person name="Richards S."/>
            <person name="Yoder A."/>
            <person name="Worley K.C."/>
            <person name="Rogers J."/>
            <person name="Gibbs R.A."/>
        </authorList>
    </citation>
    <scope>NUCLEOTIDE SEQUENCE [LARGE SCALE GENOMIC DNA]</scope>
</reference>
<dbReference type="InterPro" id="IPR019787">
    <property type="entry name" value="Znf_PHD-finger"/>
</dbReference>
<feature type="domain" description="HSR" evidence="13">
    <location>
        <begin position="1"/>
        <end position="113"/>
    </location>
</feature>
<dbReference type="CDD" id="cd15626">
    <property type="entry name" value="PHD_SP110_140"/>
    <property type="match status" value="1"/>
</dbReference>
<dbReference type="GO" id="GO:0030870">
    <property type="term" value="C:Mre11 complex"/>
    <property type="evidence" value="ECO:0007669"/>
    <property type="project" value="Ensembl"/>
</dbReference>
<dbReference type="PROSITE" id="PS50014">
    <property type="entry name" value="BROMODOMAIN_2"/>
    <property type="match status" value="1"/>
</dbReference>
<feature type="compositionally biased region" description="Polar residues" evidence="9">
    <location>
        <begin position="143"/>
        <end position="164"/>
    </location>
</feature>
<evidence type="ECO:0000256" key="8">
    <source>
        <dbReference type="PROSITE-ProRule" id="PRU00146"/>
    </source>
</evidence>
<dbReference type="SMART" id="SM00258">
    <property type="entry name" value="SAND"/>
    <property type="match status" value="1"/>
</dbReference>
<dbReference type="GO" id="GO:0046826">
    <property type="term" value="P:negative regulation of protein export from nucleus"/>
    <property type="evidence" value="ECO:0007669"/>
    <property type="project" value="Ensembl"/>
</dbReference>
<dbReference type="OrthoDB" id="9536595at2759"/>
<dbReference type="PANTHER" id="PTHR46386:SF1">
    <property type="entry name" value="NUCLEAR BODY PROTEIN SP140-LIKE PROTEIN"/>
    <property type="match status" value="1"/>
</dbReference>
<evidence type="ECO:0000313" key="14">
    <source>
        <dbReference type="Ensembl" id="ENSMICP00000003748.3"/>
    </source>
</evidence>
<dbReference type="GO" id="GO:0046983">
    <property type="term" value="F:protein dimerization activity"/>
    <property type="evidence" value="ECO:0007669"/>
    <property type="project" value="Ensembl"/>
</dbReference>
<dbReference type="GO" id="GO:1902041">
    <property type="term" value="P:regulation of extrinsic apoptotic signaling pathway via death domain receptors"/>
    <property type="evidence" value="ECO:0007669"/>
    <property type="project" value="Ensembl"/>
</dbReference>
<evidence type="ECO:0000256" key="1">
    <source>
        <dbReference type="ARBA" id="ARBA00022553"/>
    </source>
</evidence>
<dbReference type="InterPro" id="IPR043563">
    <property type="entry name" value="Sp110/Sp140/Sp140L-like"/>
</dbReference>
<dbReference type="InterPro" id="IPR019786">
    <property type="entry name" value="Zinc_finger_PHD-type_CS"/>
</dbReference>
<evidence type="ECO:0000256" key="2">
    <source>
        <dbReference type="ARBA" id="ARBA00022723"/>
    </source>
</evidence>
<dbReference type="GO" id="GO:0019900">
    <property type="term" value="F:kinase binding"/>
    <property type="evidence" value="ECO:0007669"/>
    <property type="project" value="Ensembl"/>
</dbReference>
<dbReference type="GO" id="GO:0042802">
    <property type="term" value="F:identical protein binding"/>
    <property type="evidence" value="ECO:0007669"/>
    <property type="project" value="Ensembl"/>
</dbReference>
<dbReference type="SMART" id="SM00249">
    <property type="entry name" value="PHD"/>
    <property type="match status" value="1"/>
</dbReference>
<dbReference type="GO" id="GO:0003677">
    <property type="term" value="F:DNA binding"/>
    <property type="evidence" value="ECO:0007669"/>
    <property type="project" value="UniProtKB-KW"/>
</dbReference>
<dbReference type="SUPFAM" id="SSF47370">
    <property type="entry name" value="Bromodomain"/>
    <property type="match status" value="1"/>
</dbReference>
<dbReference type="PANTHER" id="PTHR46386">
    <property type="entry name" value="NUCLEAR BODY PROTEIN SP140"/>
    <property type="match status" value="1"/>
</dbReference>
<evidence type="ECO:0000256" key="7">
    <source>
        <dbReference type="PROSITE-ProRule" id="PRU00035"/>
    </source>
</evidence>
<dbReference type="GO" id="GO:0010596">
    <property type="term" value="P:negative regulation of endothelial cell migration"/>
    <property type="evidence" value="ECO:0007669"/>
    <property type="project" value="Ensembl"/>
</dbReference>
<dbReference type="InterPro" id="IPR001965">
    <property type="entry name" value="Znf_PHD"/>
</dbReference>
<gene>
    <name evidence="14" type="primary">SP100</name>
    <name evidence="14" type="synonym">LOC105862857</name>
</gene>
<feature type="domain" description="Bromo" evidence="10">
    <location>
        <begin position="716"/>
        <end position="761"/>
    </location>
</feature>
<keyword evidence="1" id="KW-0597">Phosphoprotein</keyword>
<feature type="domain" description="PHD-type" evidence="11">
    <location>
        <begin position="608"/>
        <end position="654"/>
    </location>
</feature>
<evidence type="ECO:0000259" key="11">
    <source>
        <dbReference type="PROSITE" id="PS50016"/>
    </source>
</evidence>
<dbReference type="InterPro" id="IPR004865">
    <property type="entry name" value="HSR_dom"/>
</dbReference>
<dbReference type="InterPro" id="IPR001487">
    <property type="entry name" value="Bromodomain"/>
</dbReference>
<reference evidence="14" key="2">
    <citation type="submission" date="2025-08" db="UniProtKB">
        <authorList>
            <consortium name="Ensembl"/>
        </authorList>
    </citation>
    <scope>IDENTIFICATION</scope>
</reference>
<feature type="domain" description="SAND" evidence="12">
    <location>
        <begin position="500"/>
        <end position="581"/>
    </location>
</feature>
<dbReference type="Ensembl" id="ENSMICT00000004111.3">
    <property type="protein sequence ID" value="ENSMICP00000003748.3"/>
    <property type="gene ID" value="ENSMICG00000004106.3"/>
</dbReference>
<keyword evidence="4" id="KW-0862">Zinc</keyword>
<dbReference type="SUPFAM" id="SSF63763">
    <property type="entry name" value="SAND domain-like"/>
    <property type="match status" value="1"/>
</dbReference>
<dbReference type="PROSITE" id="PS50016">
    <property type="entry name" value="ZF_PHD_2"/>
    <property type="match status" value="1"/>
</dbReference>
<evidence type="ECO:0000256" key="3">
    <source>
        <dbReference type="ARBA" id="ARBA00022771"/>
    </source>
</evidence>
<dbReference type="GO" id="GO:1902044">
    <property type="term" value="P:regulation of Fas signaling pathway"/>
    <property type="evidence" value="ECO:0007669"/>
    <property type="project" value="Ensembl"/>
</dbReference>
<evidence type="ECO:0000256" key="9">
    <source>
        <dbReference type="SAM" id="MobiDB-lite"/>
    </source>
</evidence>
<dbReference type="Pfam" id="PF03172">
    <property type="entry name" value="HSR"/>
    <property type="match status" value="1"/>
</dbReference>
<dbReference type="GO" id="GO:0003714">
    <property type="term" value="F:transcription corepressor activity"/>
    <property type="evidence" value="ECO:0007669"/>
    <property type="project" value="Ensembl"/>
</dbReference>
<evidence type="ECO:0000256" key="5">
    <source>
        <dbReference type="ARBA" id="ARBA00023117"/>
    </source>
</evidence>
<reference evidence="14" key="3">
    <citation type="submission" date="2025-09" db="UniProtKB">
        <authorList>
            <consortium name="Ensembl"/>
        </authorList>
    </citation>
    <scope>IDENTIFICATION</scope>
</reference>
<keyword evidence="6" id="KW-0238">DNA-binding</keyword>